<reference evidence="4" key="1">
    <citation type="journal article" date="2019" name="Int. J. Syst. Evol. Microbiol.">
        <title>The Global Catalogue of Microorganisms (GCM) 10K type strain sequencing project: providing services to taxonomists for standard genome sequencing and annotation.</title>
        <authorList>
            <consortium name="The Broad Institute Genomics Platform"/>
            <consortium name="The Broad Institute Genome Sequencing Center for Infectious Disease"/>
            <person name="Wu L."/>
            <person name="Ma J."/>
        </authorList>
    </citation>
    <scope>NUCLEOTIDE SEQUENCE [LARGE SCALE GENOMIC DNA]</scope>
    <source>
        <strain evidence="4">JCM 17017</strain>
    </source>
</reference>
<protein>
    <submittedName>
        <fullName evidence="3">MCE family protein</fullName>
    </submittedName>
</protein>
<dbReference type="PANTHER" id="PTHR33371">
    <property type="entry name" value="INTERMEMBRANE PHOSPHOLIPID TRANSPORT SYSTEM BINDING PROTEIN MLAD-RELATED"/>
    <property type="match status" value="1"/>
</dbReference>
<sequence>MRIMRSFQSRNPVPIAAVGLVLMLLGFIAALNADDLPIIGAGTSYEAEFTEAAGLKADDEVRVAGVKVGKVTDVALDGASVKVTFKVKDTWLGDKTAAAIKIKTLLGQKYLALDPVGEKALDPGTPIPKERTLAPYDVLDAFRDLSSTVNDIDTDQLAQSFDVLSQTLSGTSDNVRGALNGLSQLSDTIAKRDTELAQLLQNTNQISQTLADRDQQLTRLLQDGNLVLQEVAAREQAISTLLAGSQELSRQLQGLVSDNDAQLTPVLTSLDQLTAMLQRNQDNLAQGIARFAPYIRVFTNTVGNGHWFDNYICGLILPSIGPLNEEGCNQK</sequence>
<organism evidence="3 4">
    <name type="scientific">Amycolatopsis tucumanensis</name>
    <dbReference type="NCBI Taxonomy" id="401106"/>
    <lineage>
        <taxon>Bacteria</taxon>
        <taxon>Bacillati</taxon>
        <taxon>Actinomycetota</taxon>
        <taxon>Actinomycetes</taxon>
        <taxon>Pseudonocardiales</taxon>
        <taxon>Pseudonocardiaceae</taxon>
        <taxon>Amycolatopsis</taxon>
    </lineage>
</organism>
<feature type="domain" description="Mammalian cell entry C-terminal" evidence="2">
    <location>
        <begin position="119"/>
        <end position="304"/>
    </location>
</feature>
<dbReference type="PRINTS" id="PR01782">
    <property type="entry name" value="MCEVIRFACTOR"/>
</dbReference>
<proteinExistence type="predicted"/>
<dbReference type="InterPro" id="IPR052336">
    <property type="entry name" value="MlaD_Phospholipid_Transporter"/>
</dbReference>
<feature type="domain" description="Mce/MlaD" evidence="1">
    <location>
        <begin position="42"/>
        <end position="115"/>
    </location>
</feature>
<dbReference type="NCBIfam" id="TIGR00996">
    <property type="entry name" value="Mtu_fam_mce"/>
    <property type="match status" value="1"/>
</dbReference>
<comment type="caution">
    <text evidence="3">The sequence shown here is derived from an EMBL/GenBank/DDBJ whole genome shotgun (WGS) entry which is preliminary data.</text>
</comment>
<accession>A0ABP7I459</accession>
<dbReference type="Pfam" id="PF11887">
    <property type="entry name" value="Mce4_CUP1"/>
    <property type="match status" value="1"/>
</dbReference>
<evidence type="ECO:0000259" key="1">
    <source>
        <dbReference type="Pfam" id="PF02470"/>
    </source>
</evidence>
<dbReference type="EMBL" id="BAABCM010000003">
    <property type="protein sequence ID" value="GAA3808496.1"/>
    <property type="molecule type" value="Genomic_DNA"/>
</dbReference>
<dbReference type="InterPro" id="IPR005693">
    <property type="entry name" value="Mce"/>
</dbReference>
<gene>
    <name evidence="3" type="ORF">GCM10022380_27600</name>
</gene>
<dbReference type="InterPro" id="IPR003399">
    <property type="entry name" value="Mce/MlaD"/>
</dbReference>
<name>A0ABP7I459_9PSEU</name>
<dbReference type="PANTHER" id="PTHR33371:SF18">
    <property type="entry name" value="MCE-FAMILY PROTEIN MCE3C"/>
    <property type="match status" value="1"/>
</dbReference>
<dbReference type="InterPro" id="IPR024516">
    <property type="entry name" value="Mce_C"/>
</dbReference>
<keyword evidence="4" id="KW-1185">Reference proteome</keyword>
<evidence type="ECO:0000313" key="3">
    <source>
        <dbReference type="EMBL" id="GAA3808496.1"/>
    </source>
</evidence>
<evidence type="ECO:0000313" key="4">
    <source>
        <dbReference type="Proteomes" id="UP001501624"/>
    </source>
</evidence>
<dbReference type="Proteomes" id="UP001501624">
    <property type="component" value="Unassembled WGS sequence"/>
</dbReference>
<dbReference type="Pfam" id="PF02470">
    <property type="entry name" value="MlaD"/>
    <property type="match status" value="1"/>
</dbReference>
<evidence type="ECO:0000259" key="2">
    <source>
        <dbReference type="Pfam" id="PF11887"/>
    </source>
</evidence>